<dbReference type="Pfam" id="PF00024">
    <property type="entry name" value="PAN_1"/>
    <property type="match status" value="1"/>
</dbReference>
<protein>
    <recommendedName>
        <fullName evidence="2">Apple domain-containing protein</fullName>
    </recommendedName>
</protein>
<dbReference type="Gene3D" id="3.50.4.10">
    <property type="entry name" value="Hepatocyte Growth Factor"/>
    <property type="match status" value="1"/>
</dbReference>
<dbReference type="PROSITE" id="PS50948">
    <property type="entry name" value="PAN"/>
    <property type="match status" value="1"/>
</dbReference>
<dbReference type="InterPro" id="IPR003609">
    <property type="entry name" value="Pan_app"/>
</dbReference>
<evidence type="ECO:0000256" key="1">
    <source>
        <dbReference type="SAM" id="Phobius"/>
    </source>
</evidence>
<dbReference type="AlphaFoldDB" id="A0A6C0KT61"/>
<feature type="domain" description="Apple" evidence="2">
    <location>
        <begin position="130"/>
        <end position="201"/>
    </location>
</feature>
<evidence type="ECO:0000259" key="2">
    <source>
        <dbReference type="PROSITE" id="PS50948"/>
    </source>
</evidence>
<name>A0A6C0KT61_9ZZZZ</name>
<proteinExistence type="predicted"/>
<organism evidence="3">
    <name type="scientific">viral metagenome</name>
    <dbReference type="NCBI Taxonomy" id="1070528"/>
    <lineage>
        <taxon>unclassified sequences</taxon>
        <taxon>metagenomes</taxon>
        <taxon>organismal metagenomes</taxon>
    </lineage>
</organism>
<dbReference type="EMBL" id="MN740982">
    <property type="protein sequence ID" value="QHU21162.1"/>
    <property type="molecule type" value="Genomic_DNA"/>
</dbReference>
<dbReference type="Pfam" id="PF14295">
    <property type="entry name" value="PAN_4"/>
    <property type="match status" value="1"/>
</dbReference>
<feature type="transmembrane region" description="Helical" evidence="1">
    <location>
        <begin position="6"/>
        <end position="27"/>
    </location>
</feature>
<evidence type="ECO:0000313" key="3">
    <source>
        <dbReference type="EMBL" id="QHU21162.1"/>
    </source>
</evidence>
<keyword evidence="1" id="KW-1133">Transmembrane helix</keyword>
<reference evidence="3" key="1">
    <citation type="journal article" date="2020" name="Nature">
        <title>Giant virus diversity and host interactions through global metagenomics.</title>
        <authorList>
            <person name="Schulz F."/>
            <person name="Roux S."/>
            <person name="Paez-Espino D."/>
            <person name="Jungbluth S."/>
            <person name="Walsh D.A."/>
            <person name="Denef V.J."/>
            <person name="McMahon K.D."/>
            <person name="Konstantinidis K.T."/>
            <person name="Eloe-Fadrosh E.A."/>
            <person name="Kyrpides N.C."/>
            <person name="Woyke T."/>
        </authorList>
    </citation>
    <scope>NUCLEOTIDE SEQUENCE</scope>
    <source>
        <strain evidence="3">GVMAG-S-3300013094-100</strain>
    </source>
</reference>
<keyword evidence="1" id="KW-0472">Membrane</keyword>
<keyword evidence="1" id="KW-0812">Transmembrane</keyword>
<accession>A0A6C0KT61</accession>
<sequence length="201" mass="22054">MNKYIYMNIAIITFIITVVCFLSYSLLFSGSSENFDGSHFNIISGYFPQSVVSDKIDTATNLEDCLSTCDKDPKCTGFLMSGKNCWNIKTKSNAIPAFIKAKDPKVFNPISGIKQLADCNSAQQTFGGTCSGNDYPTNDLLPIPSYVHADTFGNCVEKCIDNDGCVGISYDTVKQNCYLKKKMSGNGNPALHRLSWIRSTA</sequence>